<accession>A0ABP8RBP0</accession>
<name>A0ABP8RBP0_9MYCO</name>
<gene>
    <name evidence="2" type="ORF">GCM10023161_03080</name>
</gene>
<dbReference type="Pfam" id="PF05305">
    <property type="entry name" value="DUF732"/>
    <property type="match status" value="1"/>
</dbReference>
<organism evidence="2 3">
    <name type="scientific">Mycobacterium paraffinicum</name>
    <dbReference type="NCBI Taxonomy" id="53378"/>
    <lineage>
        <taxon>Bacteria</taxon>
        <taxon>Bacillati</taxon>
        <taxon>Actinomycetota</taxon>
        <taxon>Actinomycetes</taxon>
        <taxon>Mycobacteriales</taxon>
        <taxon>Mycobacteriaceae</taxon>
        <taxon>Mycobacterium</taxon>
    </lineage>
</organism>
<evidence type="ECO:0000313" key="2">
    <source>
        <dbReference type="EMBL" id="GAA4532967.1"/>
    </source>
</evidence>
<feature type="domain" description="DUF732" evidence="1">
    <location>
        <begin position="46"/>
        <end position="116"/>
    </location>
</feature>
<sequence length="130" mass="13380">MLKIVSPAANRPRVWDDFEFMKLVLTISSVAAVIGLAVPAHADDTDDAFFASLNSAGFTYNDPGQVLQAAHYVCSAAGGGTAMADIVTAMTSKAPALTQEKAEKFTAIAANAYCPDAISSTTTTTATASS</sequence>
<reference evidence="3" key="1">
    <citation type="journal article" date="2019" name="Int. J. Syst. Evol. Microbiol.">
        <title>The Global Catalogue of Microorganisms (GCM) 10K type strain sequencing project: providing services to taxonomists for standard genome sequencing and annotation.</title>
        <authorList>
            <consortium name="The Broad Institute Genomics Platform"/>
            <consortium name="The Broad Institute Genome Sequencing Center for Infectious Disease"/>
            <person name="Wu L."/>
            <person name="Ma J."/>
        </authorList>
    </citation>
    <scope>NUCLEOTIDE SEQUENCE [LARGE SCALE GENOMIC DNA]</scope>
    <source>
        <strain evidence="3">JCM 17782</strain>
    </source>
</reference>
<keyword evidence="3" id="KW-1185">Reference proteome</keyword>
<proteinExistence type="predicted"/>
<protein>
    <recommendedName>
        <fullName evidence="1">DUF732 domain-containing protein</fullName>
    </recommendedName>
</protein>
<comment type="caution">
    <text evidence="2">The sequence shown here is derived from an EMBL/GenBank/DDBJ whole genome shotgun (WGS) entry which is preliminary data.</text>
</comment>
<evidence type="ECO:0000313" key="3">
    <source>
        <dbReference type="Proteomes" id="UP001501417"/>
    </source>
</evidence>
<dbReference type="InterPro" id="IPR007969">
    <property type="entry name" value="DUF732"/>
</dbReference>
<evidence type="ECO:0000259" key="1">
    <source>
        <dbReference type="Pfam" id="PF05305"/>
    </source>
</evidence>
<dbReference type="Proteomes" id="UP001501417">
    <property type="component" value="Unassembled WGS sequence"/>
</dbReference>
<dbReference type="EMBL" id="BAABGF010000002">
    <property type="protein sequence ID" value="GAA4532967.1"/>
    <property type="molecule type" value="Genomic_DNA"/>
</dbReference>
<dbReference type="RefSeq" id="WP_264047117.1">
    <property type="nucleotide sequence ID" value="NZ_BAABGF010000002.1"/>
</dbReference>